<dbReference type="AlphaFoldDB" id="A0A177ND95"/>
<dbReference type="InterPro" id="IPR011836">
    <property type="entry name" value="YhdP"/>
</dbReference>
<dbReference type="InterPro" id="IPR025263">
    <property type="entry name" value="YhdP_central"/>
</dbReference>
<accession>A0A177ND95</accession>
<comment type="caution">
    <text evidence="2">The sequence shown here is derived from an EMBL/GenBank/DDBJ whole genome shotgun (WGS) entry which is preliminary data.</text>
</comment>
<name>A0A177ND95_9GAMM</name>
<dbReference type="EMBL" id="LUUJ01000080">
    <property type="protein sequence ID" value="OAI15811.1"/>
    <property type="molecule type" value="Genomic_DNA"/>
</dbReference>
<feature type="domain" description="YhdP central" evidence="1">
    <location>
        <begin position="9"/>
        <end position="1235"/>
    </location>
</feature>
<evidence type="ECO:0000313" key="2">
    <source>
        <dbReference type="EMBL" id="OAI15811.1"/>
    </source>
</evidence>
<evidence type="ECO:0000313" key="3">
    <source>
        <dbReference type="Proteomes" id="UP000077857"/>
    </source>
</evidence>
<dbReference type="OrthoDB" id="9762238at2"/>
<dbReference type="PANTHER" id="PTHR38690:SF1">
    <property type="entry name" value="PROTEASE"/>
    <property type="match status" value="1"/>
</dbReference>
<dbReference type="NCBIfam" id="TIGR02099">
    <property type="entry name" value="YhdP family protein"/>
    <property type="match status" value="1"/>
</dbReference>
<dbReference type="Pfam" id="PF13116">
    <property type="entry name" value="YhdP"/>
    <property type="match status" value="1"/>
</dbReference>
<gene>
    <name evidence="2" type="ORF">A1507_13385</name>
</gene>
<proteinExistence type="predicted"/>
<reference evidence="2 3" key="1">
    <citation type="submission" date="2016-03" db="EMBL/GenBank/DDBJ databases">
        <authorList>
            <person name="Ploux O."/>
        </authorList>
    </citation>
    <scope>NUCLEOTIDE SEQUENCE [LARGE SCALE GENOMIC DNA]</scope>
    <source>
        <strain evidence="2 3">R-45378</strain>
    </source>
</reference>
<dbReference type="Proteomes" id="UP000077857">
    <property type="component" value="Unassembled WGS sequence"/>
</dbReference>
<organism evidence="2 3">
    <name type="scientific">Methylomonas koyamae</name>
    <dbReference type="NCBI Taxonomy" id="702114"/>
    <lineage>
        <taxon>Bacteria</taxon>
        <taxon>Pseudomonadati</taxon>
        <taxon>Pseudomonadota</taxon>
        <taxon>Gammaproteobacteria</taxon>
        <taxon>Methylococcales</taxon>
        <taxon>Methylococcaceae</taxon>
        <taxon>Methylomonas</taxon>
    </lineage>
</organism>
<dbReference type="RefSeq" id="WP_064040688.1">
    <property type="nucleotide sequence ID" value="NZ_LUUJ01000080.1"/>
</dbReference>
<sequence length="1268" mass="139485">MLIHRHVSRATRHLLFWSLIAAAVALSAVRLFLVDIADHRQRLESEIRRISGVPLHIGRLSAKMRGFSPELILRDITIDAAEAGSKPAISLQQVRIGIHLLEWLLTQDTMASGWVTLVGAKLDIIRDADGSLRIKGLHSSDEQPLWLLEGGQYEILQSQVTWLDLKRQRPPVTITNFDLRIENDRAEQNHEIHLISRLPDTLGDSLRISALLHGNIFQANALNGRIYVEGDNLQGPAWLIEDLPAGLHLYSGSGDIRLWSDWRDSAPYRIAGYVQGQQIKIGKQNGKALQLDTFEGNLAWSETDGRQRWGVYDMNAVSNRQRWRGGEFYLQRDAQGNLGGRIEILNLQALDHLTAPFLGDAAGFERWLKLNPRGELRDTAFYGDSALQHYALHGEFAELGIAGGDGVPRLQGLRGSISAGDQRGRLDFATERAGFDAPELFRDKLEIARLSGRLDWVQTGSDWRISSDGLQLDSADFQTNTRLQLSIPNDGASPVLDMHTRFGNFADIGKVPRYLPAKIMGKDAVAWLDDAFIGGHIDHGEMLLRGKLADFPFSNGQGRFEVVFAIDNGEIQFNALWPHLRAVHADVQFLGADLQVAIDGGHSEEVDIGQAVVTIPDLADSDYVYVWGQVHSKLPQSLQYLQKTPLHVKTDPLAKVLAPEGDTRVDLDLKIAYYETLPTTVKVDAHLDKARLVLKPVDLLVDNIGGVLHFTEDRVSSSPLEARTLGYPIRGQLQSDQSATQLLISGVTDVDRLQKQFAFLKNQAAKGGFNYQAALTLPYAADQPNVLQITSNLQGVSLDAPERLGKTAGEERALNLHFVLDDSEFVPLHIGYGRDLQAALQIDGKRNGLRSAHIVYGEGSAEIFDRPGLKLEIRQPQFKLSEALAAFADGDSQARLPALQELVLDSDELVWQGRQFGAVACRMQHSGQAWQGTIDSAMASGRFAIPDQRGGAERIRLQMEHLNLTAMEGLSFGEAEEAAVGELPLIDIDSKQLLWRNVDLGNLKLRTERLINGIHFKHVQLASVAGTIDFSADWLKLGSASSTQLTGKLNMKGFGLFLSQLGFTDDFRGTDAEIGFNGSWRGGPQQFSLADVNGQLRLKLSDGRISSIEPGFGRLLGLIAMEQWAKRLSLDFSDVYRQGLAFDTITGTVKISNGLAYSDDLVIDAVSAKLSVAGSADLVRKTLDQRVAVVPKSSGAVPIAGTIVGGIAAIITQAVTDDYKEGYFFGSQYKLSGPWGNVEVTPLHDQDGLVKKAWRSLTGFEWLDSLGK</sequence>
<protein>
    <submittedName>
        <fullName evidence="2">TIGR02099 family protein</fullName>
    </submittedName>
</protein>
<dbReference type="PANTHER" id="PTHR38690">
    <property type="entry name" value="PROTEASE-RELATED"/>
    <property type="match status" value="1"/>
</dbReference>
<evidence type="ECO:0000259" key="1">
    <source>
        <dbReference type="Pfam" id="PF13116"/>
    </source>
</evidence>